<evidence type="ECO:0000256" key="4">
    <source>
        <dbReference type="ARBA" id="ARBA00022630"/>
    </source>
</evidence>
<dbReference type="PRINTS" id="PR00368">
    <property type="entry name" value="FADPNR"/>
</dbReference>
<dbReference type="Gene3D" id="3.50.50.60">
    <property type="entry name" value="FAD/NAD(P)-binding domain"/>
    <property type="match status" value="1"/>
</dbReference>
<keyword evidence="7" id="KW-0560">Oxidoreductase</keyword>
<evidence type="ECO:0000256" key="3">
    <source>
        <dbReference type="ARBA" id="ARBA00011048"/>
    </source>
</evidence>
<dbReference type="Proteomes" id="UP000756860">
    <property type="component" value="Unassembled WGS sequence"/>
</dbReference>
<dbReference type="EMBL" id="JAHCVK010000003">
    <property type="protein sequence ID" value="MBT0653478.1"/>
    <property type="molecule type" value="Genomic_DNA"/>
</dbReference>
<dbReference type="InterPro" id="IPR036188">
    <property type="entry name" value="FAD/NAD-bd_sf"/>
</dbReference>
<evidence type="ECO:0000313" key="12">
    <source>
        <dbReference type="EMBL" id="MBT0653478.1"/>
    </source>
</evidence>
<dbReference type="SUPFAM" id="SSF51905">
    <property type="entry name" value="FAD/NAD(P)-binding domain"/>
    <property type="match status" value="1"/>
</dbReference>
<evidence type="ECO:0000256" key="7">
    <source>
        <dbReference type="ARBA" id="ARBA00023002"/>
    </source>
</evidence>
<dbReference type="PANTHER" id="PTHR42917">
    <property type="entry name" value="2,4-DIENOYL-COA REDUCTASE"/>
    <property type="match status" value="1"/>
</dbReference>
<dbReference type="InterPro" id="IPR001155">
    <property type="entry name" value="OxRdtase_FMN_N"/>
</dbReference>
<evidence type="ECO:0000256" key="6">
    <source>
        <dbReference type="ARBA" id="ARBA00022723"/>
    </source>
</evidence>
<gene>
    <name evidence="12" type="ORF">KI810_10460</name>
</gene>
<evidence type="ECO:0000256" key="8">
    <source>
        <dbReference type="ARBA" id="ARBA00023004"/>
    </source>
</evidence>
<evidence type="ECO:0000313" key="13">
    <source>
        <dbReference type="Proteomes" id="UP000756860"/>
    </source>
</evidence>
<evidence type="ECO:0000259" key="11">
    <source>
        <dbReference type="Pfam" id="PF07992"/>
    </source>
</evidence>
<evidence type="ECO:0000259" key="10">
    <source>
        <dbReference type="Pfam" id="PF00724"/>
    </source>
</evidence>
<name>A0ABS5SDN6_9BACT</name>
<dbReference type="PANTHER" id="PTHR42917:SF2">
    <property type="entry name" value="2,4-DIENOYL-COA REDUCTASE [(2E)-ENOYL-COA-PRODUCING]"/>
    <property type="match status" value="1"/>
</dbReference>
<comment type="similarity">
    <text evidence="3">In the N-terminal section; belongs to the NADH:flavin oxidoreductase/NADH oxidase family.</text>
</comment>
<dbReference type="InterPro" id="IPR013785">
    <property type="entry name" value="Aldolase_TIM"/>
</dbReference>
<dbReference type="RefSeq" id="WP_214175471.1">
    <property type="nucleotide sequence ID" value="NZ_JAHCVK010000003.1"/>
</dbReference>
<protein>
    <submittedName>
        <fullName evidence="12">FAD-dependent oxidoreductase</fullName>
    </submittedName>
</protein>
<dbReference type="Pfam" id="PF00724">
    <property type="entry name" value="Oxidored_FMN"/>
    <property type="match status" value="1"/>
</dbReference>
<proteinExistence type="inferred from homology"/>
<comment type="cofactor">
    <cofactor evidence="1">
        <name>FMN</name>
        <dbReference type="ChEBI" id="CHEBI:58210"/>
    </cofactor>
</comment>
<comment type="caution">
    <text evidence="12">The sequence shown here is derived from an EMBL/GenBank/DDBJ whole genome shotgun (WGS) entry which is preliminary data.</text>
</comment>
<evidence type="ECO:0000256" key="9">
    <source>
        <dbReference type="ARBA" id="ARBA00023014"/>
    </source>
</evidence>
<dbReference type="PRINTS" id="PR00469">
    <property type="entry name" value="PNDRDTASEII"/>
</dbReference>
<reference evidence="12 13" key="1">
    <citation type="submission" date="2021-05" db="EMBL/GenBank/DDBJ databases">
        <title>The draft genome of Geobacter luticola JCM 17780.</title>
        <authorList>
            <person name="Xu Z."/>
            <person name="Masuda Y."/>
            <person name="Itoh H."/>
            <person name="Senoo K."/>
        </authorList>
    </citation>
    <scope>NUCLEOTIDE SEQUENCE [LARGE SCALE GENOMIC DNA]</scope>
    <source>
        <strain evidence="12 13">JCM 17780</strain>
    </source>
</reference>
<accession>A0ABS5SDN6</accession>
<keyword evidence="5" id="KW-0288">FMN</keyword>
<keyword evidence="13" id="KW-1185">Reference proteome</keyword>
<dbReference type="Pfam" id="PF07992">
    <property type="entry name" value="Pyr_redox_2"/>
    <property type="match status" value="1"/>
</dbReference>
<keyword evidence="6" id="KW-0479">Metal-binding</keyword>
<keyword evidence="8" id="KW-0408">Iron</keyword>
<dbReference type="Gene3D" id="3.40.50.720">
    <property type="entry name" value="NAD(P)-binding Rossmann-like Domain"/>
    <property type="match status" value="1"/>
</dbReference>
<evidence type="ECO:0000256" key="1">
    <source>
        <dbReference type="ARBA" id="ARBA00001917"/>
    </source>
</evidence>
<organism evidence="12 13">
    <name type="scientific">Geomobilimonas luticola</name>
    <dbReference type="NCBI Taxonomy" id="1114878"/>
    <lineage>
        <taxon>Bacteria</taxon>
        <taxon>Pseudomonadati</taxon>
        <taxon>Thermodesulfobacteriota</taxon>
        <taxon>Desulfuromonadia</taxon>
        <taxon>Geobacterales</taxon>
        <taxon>Geobacteraceae</taxon>
        <taxon>Geomobilimonas</taxon>
    </lineage>
</organism>
<feature type="domain" description="NADH:flavin oxidoreductase/NADH oxidase N-terminal" evidence="10">
    <location>
        <begin position="10"/>
        <end position="337"/>
    </location>
</feature>
<dbReference type="SUPFAM" id="SSF51395">
    <property type="entry name" value="FMN-linked oxidoreductases"/>
    <property type="match status" value="1"/>
</dbReference>
<evidence type="ECO:0000256" key="5">
    <source>
        <dbReference type="ARBA" id="ARBA00022643"/>
    </source>
</evidence>
<dbReference type="InterPro" id="IPR051793">
    <property type="entry name" value="NADH:flavin_oxidoreductase"/>
</dbReference>
<sequence>MSKIPELLARPGKIGTMELKNRLIMPAMCTNYTRNGHFTDAACHYYGLRAQGGVGLIIIEAAAIDYPIGRSVINCAISDDSYIASHKKLTDSVHAGGAKIALQIMHSGRQTSAETAGTQPLSCSSFGSAEALGYATPREMTLYECKKTLRQFGEGALRAKKAGYDAVEAHFAHGYMLSSFLSSFINKRTDEYGGMEGGLKFCCEVIQEIKRTCGDDYPVICRINGDDYYPAGGVTHVDSRMISVALEKAGADMINVSSGLRESNHRLHDQTMASPRGSWVYMAEGIKKTVKIPVAVAKRISEDMVEGILEKNQADFVCIGRPQIADPDYAKKMLSGKAEDILPCIWCCQGCFDVLWMLYPTTCLTNPAAGLLDEKSLDQYAPATEKKKVMVVGGGPAGLEAALIAARRGHEVALYERSAKIGGAYGLASTSPTKAETARLFTFFEHALPKAGVTVVLNTEVTPELVEQAKPDAVVLAVGSDPAIPAKTPGVDGKNIVDAREIMSGKAAVGEKVVIWTCSYQCSYTCCAKPAPIEGDPTGTHSKYSYACCAGYAAVDTAEYLASQGKLVSIVTEREGVVPGMGYTSRNYTIKRFYNSNIRVCTSAKVKEINDNGVVIEKAGVEFLLDADHVVVSVGERSNKTLAKALEGKVKELYQVGDGAKVGNAMKSIESAFNVAVKI</sequence>
<keyword evidence="9" id="KW-0411">Iron-sulfur</keyword>
<feature type="domain" description="FAD/NAD(P)-binding" evidence="11">
    <location>
        <begin position="387"/>
        <end position="649"/>
    </location>
</feature>
<evidence type="ECO:0000256" key="2">
    <source>
        <dbReference type="ARBA" id="ARBA00001966"/>
    </source>
</evidence>
<keyword evidence="4" id="KW-0285">Flavoprotein</keyword>
<dbReference type="CDD" id="cd02803">
    <property type="entry name" value="OYE_like_FMN_family"/>
    <property type="match status" value="1"/>
</dbReference>
<dbReference type="Gene3D" id="3.20.20.70">
    <property type="entry name" value="Aldolase class I"/>
    <property type="match status" value="1"/>
</dbReference>
<comment type="cofactor">
    <cofactor evidence="2">
        <name>[4Fe-4S] cluster</name>
        <dbReference type="ChEBI" id="CHEBI:49883"/>
    </cofactor>
</comment>
<dbReference type="InterPro" id="IPR023753">
    <property type="entry name" value="FAD/NAD-binding_dom"/>
</dbReference>